<sequence>MIINSIEATGLKARDYQEQGLGRVAVLCGPTGSGKTAVLDLIEVGLTGQHASGDRRLVRPMDLVGAFARDHEIRIKLGLDQPSAEVRRTIGFLEDEEGKVKTQHELWTSLGPGGLKKQEERLLSFVGSNPVHFLAREFLRWTESAKRQFILDQMARASQITLDDARAQVGQLPDEVTSVATDPVLWLAEIKEGLRSRANGLEQARRRASTAARELAASQTAIGSVAVVTSKLEEQAALKQEADDLLIQITRSKTLAENRQAILRRLDVLDEQIAKTGRAQKEVKVLADLMAELDRQQSRLAREEEQARTIVTDAIADQREADQAVQSSREELADAKRKVAAAEKALKQLSAGLCPTCGQSADSAMIGRLKQDRDKAVRLVSDLAEEHGRVAFRLASAEEARKRAELNLIQAQQATIAIARSVEDGQRKLAEAQAADSTEAQAERDRLRAQLEEIAESPVGPIEDLQSANREQMARVTAELEAARKALAADEERKKMEINALDLGAQADAARDQLALVDKLMIDAVASMVGPLGEAMAPFLGQLGQFTVRLEDHRGQYAFRPGLLRDGIFRQLDQLSSGETTVVLPAFARGLAEFQPQGYRPMIFNSFEALDHRAREQVLRLLGQNVEQGLVCQAWITWNATTDQARAEIDRAKVSADGITFLDFWV</sequence>
<feature type="coiled-coil region" evidence="1">
    <location>
        <begin position="286"/>
        <end position="352"/>
    </location>
</feature>
<dbReference type="EMBL" id="MT143689">
    <property type="protein sequence ID" value="QJB00316.1"/>
    <property type="molecule type" value="Genomic_DNA"/>
</dbReference>
<name>A0A6M3M4Y8_9ZZZZ</name>
<evidence type="ECO:0000313" key="2">
    <source>
        <dbReference type="EMBL" id="QJB00316.1"/>
    </source>
</evidence>
<evidence type="ECO:0000313" key="3">
    <source>
        <dbReference type="EMBL" id="QJB04132.1"/>
    </source>
</evidence>
<accession>A0A6M3M4Y8</accession>
<evidence type="ECO:0000256" key="1">
    <source>
        <dbReference type="SAM" id="Coils"/>
    </source>
</evidence>
<feature type="coiled-coil region" evidence="1">
    <location>
        <begin position="394"/>
        <end position="493"/>
    </location>
</feature>
<dbReference type="EMBL" id="MT143873">
    <property type="protein sequence ID" value="QJB04132.1"/>
    <property type="molecule type" value="Genomic_DNA"/>
</dbReference>
<dbReference type="Gene3D" id="3.40.50.300">
    <property type="entry name" value="P-loop containing nucleotide triphosphate hydrolases"/>
    <property type="match status" value="1"/>
</dbReference>
<dbReference type="SUPFAM" id="SSF52540">
    <property type="entry name" value="P-loop containing nucleoside triphosphate hydrolases"/>
    <property type="match status" value="1"/>
</dbReference>
<dbReference type="AlphaFoldDB" id="A0A6M3M4Y8"/>
<reference evidence="2" key="1">
    <citation type="submission" date="2020-03" db="EMBL/GenBank/DDBJ databases">
        <title>The deep terrestrial virosphere.</title>
        <authorList>
            <person name="Holmfeldt K."/>
            <person name="Nilsson E."/>
            <person name="Simone D."/>
            <person name="Lopez-Fernandez M."/>
            <person name="Wu X."/>
            <person name="de Brujin I."/>
            <person name="Lundin D."/>
            <person name="Andersson A."/>
            <person name="Bertilsson S."/>
            <person name="Dopson M."/>
        </authorList>
    </citation>
    <scope>NUCLEOTIDE SEQUENCE</scope>
    <source>
        <strain evidence="2">MM171A00607</strain>
        <strain evidence="3">MM171B00441</strain>
    </source>
</reference>
<protein>
    <submittedName>
        <fullName evidence="2">Putative ATPase domain containing protein</fullName>
    </submittedName>
</protein>
<proteinExistence type="predicted"/>
<keyword evidence="1" id="KW-0175">Coiled coil</keyword>
<gene>
    <name evidence="2" type="ORF">MM171A00607_0009</name>
    <name evidence="3" type="ORF">MM171B00441_0009</name>
</gene>
<organism evidence="2">
    <name type="scientific">viral metagenome</name>
    <dbReference type="NCBI Taxonomy" id="1070528"/>
    <lineage>
        <taxon>unclassified sequences</taxon>
        <taxon>metagenomes</taxon>
        <taxon>organismal metagenomes</taxon>
    </lineage>
</organism>
<dbReference type="InterPro" id="IPR027417">
    <property type="entry name" value="P-loop_NTPase"/>
</dbReference>